<evidence type="ECO:0000313" key="2">
    <source>
        <dbReference type="EMBL" id="KZV35903.1"/>
    </source>
</evidence>
<evidence type="ECO:0000256" key="1">
    <source>
        <dbReference type="SAM" id="MobiDB-lite"/>
    </source>
</evidence>
<evidence type="ECO:0000313" key="3">
    <source>
        <dbReference type="Proteomes" id="UP000250235"/>
    </source>
</evidence>
<feature type="compositionally biased region" description="Polar residues" evidence="1">
    <location>
        <begin position="148"/>
        <end position="161"/>
    </location>
</feature>
<sequence length="347" mass="39394">MLSSDRHLVIFQPDISYLFSSKPSISTVHPNPSLLDCRRFPPLFGARFWRWANNSAGKSQLSLNTTHSQSADGNHRSVIFRSVDHHSSVVFRRDDSADHHLDDSIGPFRHDNSVGRSQCKLDSGHQSNIRLNISKLVSIESPKEGELNATNLAPNGGVNRQKSTEKRVRMNSKGFEDSQEKDKKCRILALTQICLRYAILAHNHQTTSRYRKTMKNMGPAQKNRSRIKDPLAHPDLVKSEIIQQHRSTPAHEPDRGYQESSVYKAQRLSCADLINHHHLVIFRCDEAADHHKEVVFRHDDSAGHHIKSIVGPFTREDSTGRSQRAKELSSQWNQAQYVCVNAQQTHA</sequence>
<feature type="region of interest" description="Disordered" evidence="1">
    <location>
        <begin position="147"/>
        <end position="177"/>
    </location>
</feature>
<gene>
    <name evidence="2" type="ORF">F511_36138</name>
</gene>
<dbReference type="Proteomes" id="UP000250235">
    <property type="component" value="Unassembled WGS sequence"/>
</dbReference>
<feature type="compositionally biased region" description="Basic and acidic residues" evidence="1">
    <location>
        <begin position="162"/>
        <end position="177"/>
    </location>
</feature>
<dbReference type="EMBL" id="KV003992">
    <property type="protein sequence ID" value="KZV35903.1"/>
    <property type="molecule type" value="Genomic_DNA"/>
</dbReference>
<protein>
    <submittedName>
        <fullName evidence="2">Uncharacterized protein</fullName>
    </submittedName>
</protein>
<name>A0A2Z7BMQ7_9LAMI</name>
<organism evidence="2 3">
    <name type="scientific">Dorcoceras hygrometricum</name>
    <dbReference type="NCBI Taxonomy" id="472368"/>
    <lineage>
        <taxon>Eukaryota</taxon>
        <taxon>Viridiplantae</taxon>
        <taxon>Streptophyta</taxon>
        <taxon>Embryophyta</taxon>
        <taxon>Tracheophyta</taxon>
        <taxon>Spermatophyta</taxon>
        <taxon>Magnoliopsida</taxon>
        <taxon>eudicotyledons</taxon>
        <taxon>Gunneridae</taxon>
        <taxon>Pentapetalae</taxon>
        <taxon>asterids</taxon>
        <taxon>lamiids</taxon>
        <taxon>Lamiales</taxon>
        <taxon>Gesneriaceae</taxon>
        <taxon>Didymocarpoideae</taxon>
        <taxon>Trichosporeae</taxon>
        <taxon>Loxocarpinae</taxon>
        <taxon>Dorcoceras</taxon>
    </lineage>
</organism>
<reference evidence="2 3" key="1">
    <citation type="journal article" date="2015" name="Proc. Natl. Acad. Sci. U.S.A.">
        <title>The resurrection genome of Boea hygrometrica: A blueprint for survival of dehydration.</title>
        <authorList>
            <person name="Xiao L."/>
            <person name="Yang G."/>
            <person name="Zhang L."/>
            <person name="Yang X."/>
            <person name="Zhao S."/>
            <person name="Ji Z."/>
            <person name="Zhou Q."/>
            <person name="Hu M."/>
            <person name="Wang Y."/>
            <person name="Chen M."/>
            <person name="Xu Y."/>
            <person name="Jin H."/>
            <person name="Xiao X."/>
            <person name="Hu G."/>
            <person name="Bao F."/>
            <person name="Hu Y."/>
            <person name="Wan P."/>
            <person name="Li L."/>
            <person name="Deng X."/>
            <person name="Kuang T."/>
            <person name="Xiang C."/>
            <person name="Zhu J.K."/>
            <person name="Oliver M.J."/>
            <person name="He Y."/>
        </authorList>
    </citation>
    <scope>NUCLEOTIDE SEQUENCE [LARGE SCALE GENOMIC DNA]</scope>
    <source>
        <strain evidence="3">cv. XS01</strain>
    </source>
</reference>
<dbReference type="AlphaFoldDB" id="A0A2Z7BMQ7"/>
<accession>A0A2Z7BMQ7</accession>
<proteinExistence type="predicted"/>
<keyword evidence="3" id="KW-1185">Reference proteome</keyword>